<dbReference type="PANTHER" id="PTHR35918:SF1">
    <property type="entry name" value="BTB DOMAIN-CONTAINING PROTEIN"/>
    <property type="match status" value="1"/>
</dbReference>
<feature type="domain" description="BTB" evidence="3">
    <location>
        <begin position="825"/>
        <end position="953"/>
    </location>
</feature>
<dbReference type="Pfam" id="PF00651">
    <property type="entry name" value="BTB"/>
    <property type="match status" value="2"/>
</dbReference>
<dbReference type="Proteomes" id="UP001157006">
    <property type="component" value="Chromosome 1S"/>
</dbReference>
<dbReference type="SUPFAM" id="SSF54695">
    <property type="entry name" value="POZ domain"/>
    <property type="match status" value="2"/>
</dbReference>
<evidence type="ECO:0000313" key="4">
    <source>
        <dbReference type="EMBL" id="CAI8595400.1"/>
    </source>
</evidence>
<keyword evidence="5" id="KW-1185">Reference proteome</keyword>
<comment type="subcellular location">
    <subcellularLocation>
        <location evidence="1">Endomembrane system</location>
        <topology evidence="1">Peripheral membrane protein</topology>
    </subcellularLocation>
</comment>
<comment type="pathway">
    <text evidence="2">Protein modification; protein ubiquitination.</text>
</comment>
<protein>
    <recommendedName>
        <fullName evidence="3">BTB domain-containing protein</fullName>
    </recommendedName>
</protein>
<evidence type="ECO:0000256" key="2">
    <source>
        <dbReference type="ARBA" id="ARBA00004906"/>
    </source>
</evidence>
<reference evidence="4 5" key="1">
    <citation type="submission" date="2023-01" db="EMBL/GenBank/DDBJ databases">
        <authorList>
            <person name="Kreplak J."/>
        </authorList>
    </citation>
    <scope>NUCLEOTIDE SEQUENCE [LARGE SCALE GENOMIC DNA]</scope>
</reference>
<dbReference type="InterPro" id="IPR000210">
    <property type="entry name" value="BTB/POZ_dom"/>
</dbReference>
<feature type="domain" description="BTB" evidence="3">
    <location>
        <begin position="694"/>
        <end position="805"/>
    </location>
</feature>
<dbReference type="Gene3D" id="3.30.710.10">
    <property type="entry name" value="Potassium Channel Kv1.1, Chain A"/>
    <property type="match status" value="2"/>
</dbReference>
<dbReference type="InterPro" id="IPR011333">
    <property type="entry name" value="SKP1/BTB/POZ_sf"/>
</dbReference>
<dbReference type="InterPro" id="IPR011989">
    <property type="entry name" value="ARM-like"/>
</dbReference>
<evidence type="ECO:0000256" key="1">
    <source>
        <dbReference type="ARBA" id="ARBA00004184"/>
    </source>
</evidence>
<dbReference type="SUPFAM" id="SSF48371">
    <property type="entry name" value="ARM repeat"/>
    <property type="match status" value="1"/>
</dbReference>
<evidence type="ECO:0000259" key="3">
    <source>
        <dbReference type="SMART" id="SM00225"/>
    </source>
</evidence>
<dbReference type="InterPro" id="IPR059007">
    <property type="entry name" value="ARM_At1g04390"/>
</dbReference>
<dbReference type="InterPro" id="IPR044953">
    <property type="entry name" value="At1g04390-like"/>
</dbReference>
<proteinExistence type="predicted"/>
<accession>A0AAV0Z9X8</accession>
<gene>
    <name evidence="4" type="ORF">VFH_I189360</name>
</gene>
<dbReference type="GO" id="GO:0012505">
    <property type="term" value="C:endomembrane system"/>
    <property type="evidence" value="ECO:0007669"/>
    <property type="project" value="UniProtKB-SubCell"/>
</dbReference>
<dbReference type="InterPro" id="IPR016024">
    <property type="entry name" value="ARM-type_fold"/>
</dbReference>
<sequence length="1023" mass="115608">MIHSSTKSAKEKENDRGISSHILTLHRRLLHALNLGTRFFDEKTNRWKWQCVNIEVQKNVLRSISAFLDSIAGDARAMRHSIVKESATDILGALLWILQCKSEPLLSMASNVAVKLVSVLPSQQLQLRLLDLVYCLSSLLSSHQVEVAIPSATALNLVISNLSATSEKAVIEALKETEISICIVQNIKDCGAKKIEYFIEMASLLSTVLLRWSSSRFPVCNDVELMKVLANMHTKTDSSIKLVLLRLYTSLALCDSAVQKLIEGGKVFLQMIVQAMGKSNPHDVRIEGFRLAQCLLRSQGNCLKVMDLCGDALVDAIICGMRETGPSSKKIENNYGSILVEACKLALITRWAGDHHIRFWKQGIDRVLLSLLIENIHDQSVELVLPLEKQISMVKEGLKVNYHVAPRSYVWDILGWLTIHCGENSNPYSYTHESELHINLLILCACFTFVEAIQKWCRICQNDVDDNFQSEPVSRAVLMMIYSPCNYISSHARFVLSDILKAKGNPCLKNSLHTLDYISSLKSYSSFDKLQLVINLIGLTCLSSLPQYQRCIIESRGIKAVVLLVQRCLSNDIHVERPEVAPHLHTVFHKRSCCWIGKGGWEGSNILLFYGLWGLAEFLHQCCLLPDNPQQFTREVTNINTELVNKLHEICSSTSFSPGVKWYVSYILSYFGFYGFPNEFSKRIGKSLNQEGYADLRLIVANGDSVSVHGVILAVRCPSLLPSQVLSSSKSSKEITDCFIGETVREVRYSSHVDYEALLLLLEYVYFGHLYAAEEETVKKLKVLAKRCNLQPLLQLLCRQSPKWGAPFPSFNLTSSLDSAGSYFFDVIMEAKSNEFVGWTCYICSHPVPHLHAHKVVLQSGCDYLQGLFRSGMQESHSQVIKVDISWEALVKLVHWFYSDELPNPPSGCLWLNMDDQEKLFHLQQYVELCWLGEFWILESIQEACWNAIMSCLDSSKQLSIKIINMAYKLSLWKLVDIAANLMAPSYRQLRDSGELEEFDDALVHFIYSASIELNHEGEKRFS</sequence>
<dbReference type="AlphaFoldDB" id="A0AAV0Z9X8"/>
<dbReference type="Gene3D" id="1.25.10.10">
    <property type="entry name" value="Leucine-rich Repeat Variant"/>
    <property type="match status" value="1"/>
</dbReference>
<organism evidence="4 5">
    <name type="scientific">Vicia faba</name>
    <name type="common">Broad bean</name>
    <name type="synonym">Faba vulgaris</name>
    <dbReference type="NCBI Taxonomy" id="3906"/>
    <lineage>
        <taxon>Eukaryota</taxon>
        <taxon>Viridiplantae</taxon>
        <taxon>Streptophyta</taxon>
        <taxon>Embryophyta</taxon>
        <taxon>Tracheophyta</taxon>
        <taxon>Spermatophyta</taxon>
        <taxon>Magnoliopsida</taxon>
        <taxon>eudicotyledons</taxon>
        <taxon>Gunneridae</taxon>
        <taxon>Pentapetalae</taxon>
        <taxon>rosids</taxon>
        <taxon>fabids</taxon>
        <taxon>Fabales</taxon>
        <taxon>Fabaceae</taxon>
        <taxon>Papilionoideae</taxon>
        <taxon>50 kb inversion clade</taxon>
        <taxon>NPAAA clade</taxon>
        <taxon>Hologalegina</taxon>
        <taxon>IRL clade</taxon>
        <taxon>Fabeae</taxon>
        <taxon>Vicia</taxon>
    </lineage>
</organism>
<dbReference type="EMBL" id="OX451735">
    <property type="protein sequence ID" value="CAI8595400.1"/>
    <property type="molecule type" value="Genomic_DNA"/>
</dbReference>
<dbReference type="CDD" id="cd18186">
    <property type="entry name" value="BTB_POZ_ZBTB_KLHL-like"/>
    <property type="match status" value="1"/>
</dbReference>
<evidence type="ECO:0000313" key="5">
    <source>
        <dbReference type="Proteomes" id="UP001157006"/>
    </source>
</evidence>
<name>A0AAV0Z9X8_VICFA</name>
<dbReference type="Pfam" id="PF26522">
    <property type="entry name" value="ARM_6"/>
    <property type="match status" value="1"/>
</dbReference>
<dbReference type="PANTHER" id="PTHR35918">
    <property type="entry name" value="OS06G0674800 PROTEIN"/>
    <property type="match status" value="1"/>
</dbReference>
<dbReference type="SMART" id="SM00225">
    <property type="entry name" value="BTB"/>
    <property type="match status" value="2"/>
</dbReference>